<accession>A0A086Y8Y3</accession>
<name>A0A086Y8Y3_9RHOB</name>
<dbReference type="OrthoDB" id="5508973at2"/>
<dbReference type="AlphaFoldDB" id="A0A086Y8Y3"/>
<keyword evidence="1" id="KW-0418">Kinase</keyword>
<comment type="caution">
    <text evidence="1">The sequence shown here is derived from an EMBL/GenBank/DDBJ whole genome shotgun (WGS) entry which is preliminary data.</text>
</comment>
<dbReference type="PANTHER" id="PTHR37816:SF2">
    <property type="entry name" value="DNA TOPOLOGY MODULATION PROTEIN FLAR-RELATED PROTEIN"/>
    <property type="match status" value="1"/>
</dbReference>
<dbReference type="Proteomes" id="UP000028824">
    <property type="component" value="Unassembled WGS sequence"/>
</dbReference>
<protein>
    <submittedName>
        <fullName evidence="1">Adenylate kinase</fullName>
    </submittedName>
</protein>
<organism evidence="1 2">
    <name type="scientific">Paenirhodobacter enshiensis</name>
    <dbReference type="NCBI Taxonomy" id="1105367"/>
    <lineage>
        <taxon>Bacteria</taxon>
        <taxon>Pseudomonadati</taxon>
        <taxon>Pseudomonadota</taxon>
        <taxon>Alphaproteobacteria</taxon>
        <taxon>Rhodobacterales</taxon>
        <taxon>Rhodobacter group</taxon>
        <taxon>Paenirhodobacter</taxon>
    </lineage>
</organism>
<dbReference type="Gene3D" id="3.40.50.300">
    <property type="entry name" value="P-loop containing nucleotide triphosphate hydrolases"/>
    <property type="match status" value="1"/>
</dbReference>
<keyword evidence="2" id="KW-1185">Reference proteome</keyword>
<dbReference type="Pfam" id="PF13238">
    <property type="entry name" value="AAA_18"/>
    <property type="match status" value="1"/>
</dbReference>
<dbReference type="GO" id="GO:0016301">
    <property type="term" value="F:kinase activity"/>
    <property type="evidence" value="ECO:0007669"/>
    <property type="project" value="UniProtKB-KW"/>
</dbReference>
<keyword evidence="1" id="KW-0808">Transferase</keyword>
<dbReference type="RefSeq" id="WP_036633809.1">
    <property type="nucleotide sequence ID" value="NZ_JFZB01000001.1"/>
</dbReference>
<dbReference type="NCBIfam" id="NF004861">
    <property type="entry name" value="PRK06217.1"/>
    <property type="match status" value="1"/>
</dbReference>
<gene>
    <name evidence="1" type="ORF">CG50_03210</name>
</gene>
<dbReference type="EMBL" id="JFZB01000001">
    <property type="protein sequence ID" value="KFI30733.1"/>
    <property type="molecule type" value="Genomic_DNA"/>
</dbReference>
<dbReference type="PANTHER" id="PTHR37816">
    <property type="entry name" value="YALI0E33011P"/>
    <property type="match status" value="1"/>
</dbReference>
<reference evidence="1 2" key="1">
    <citation type="submission" date="2014-03" db="EMBL/GenBank/DDBJ databases">
        <title>Genome of Paenirhodobacter enshiensis DW2-9.</title>
        <authorList>
            <person name="Wang D."/>
            <person name="Wang G."/>
        </authorList>
    </citation>
    <scope>NUCLEOTIDE SEQUENCE [LARGE SCALE GENOMIC DNA]</scope>
    <source>
        <strain evidence="1 2">DW2-9</strain>
    </source>
</reference>
<dbReference type="InterPro" id="IPR052922">
    <property type="entry name" value="Cytidylate_Kinase-2"/>
</dbReference>
<dbReference type="InterPro" id="IPR027417">
    <property type="entry name" value="P-loop_NTPase"/>
</dbReference>
<dbReference type="STRING" id="1105367.CG50_03210"/>
<proteinExistence type="predicted"/>
<sequence length="184" mass="20144">MAARVYITGAAGSGTSFLGQALAEKLGVPHLDTDDFFWSPSDPPYTEQRPLEERLALIAAEQLAQGPQGGWVLSGAADGWGDVVIDGAQLIVFLRTPTPVRLARIRRREGAKFGDRIKPDGDMYANHKEFLNWAASYDDPYFRGRSLQRHLDWLSGRAEPVLELAGTQPLEKLLAACLDALGPQ</sequence>
<evidence type="ECO:0000313" key="2">
    <source>
        <dbReference type="Proteomes" id="UP000028824"/>
    </source>
</evidence>
<evidence type="ECO:0000313" key="1">
    <source>
        <dbReference type="EMBL" id="KFI30733.1"/>
    </source>
</evidence>
<dbReference type="SUPFAM" id="SSF52540">
    <property type="entry name" value="P-loop containing nucleoside triphosphate hydrolases"/>
    <property type="match status" value="1"/>
</dbReference>
<dbReference type="eggNOG" id="COG0563">
    <property type="taxonomic scope" value="Bacteria"/>
</dbReference>